<dbReference type="eggNOG" id="ENOG502RC0G">
    <property type="taxonomic scope" value="Eukaryota"/>
</dbReference>
<evidence type="ECO:0000313" key="1">
    <source>
        <dbReference type="EnsemblProtists" id="PYU1_T014606"/>
    </source>
</evidence>
<protein>
    <submittedName>
        <fullName evidence="1">Uncharacterized protein</fullName>
    </submittedName>
</protein>
<sequence length="152" mass="17220">MRNGAHCNFNQQVNRTLPHNIQYKRVVQIFGQSEISQVGYQEGTHSHVSRLPLNELPSARGVPGSARRKHVVPIHMVNDLHSGCSQQSFSHSSTVFTWAFMRSFASPLLSIQLRAKCWKKHCFVVVPATRSELSRVLDWSRSYKLSTAMGVM</sequence>
<reference evidence="2" key="2">
    <citation type="submission" date="2010-04" db="EMBL/GenBank/DDBJ databases">
        <authorList>
            <person name="Buell R."/>
            <person name="Hamilton J."/>
            <person name="Hostetler J."/>
        </authorList>
    </citation>
    <scope>NUCLEOTIDE SEQUENCE [LARGE SCALE GENOMIC DNA]</scope>
    <source>
        <strain evidence="2">DAOM:BR144</strain>
    </source>
</reference>
<dbReference type="EnsemblProtists" id="PYU1_T014606">
    <property type="protein sequence ID" value="PYU1_T014606"/>
    <property type="gene ID" value="PYU1_G014575"/>
</dbReference>
<dbReference type="AlphaFoldDB" id="K3XBK7"/>
<accession>K3XBK7</accession>
<evidence type="ECO:0000313" key="2">
    <source>
        <dbReference type="Proteomes" id="UP000019132"/>
    </source>
</evidence>
<name>K3XBK7_GLOUD</name>
<keyword evidence="2" id="KW-1185">Reference proteome</keyword>
<proteinExistence type="predicted"/>
<dbReference type="Proteomes" id="UP000019132">
    <property type="component" value="Unassembled WGS sequence"/>
</dbReference>
<organism evidence="1 2">
    <name type="scientific">Globisporangium ultimum (strain ATCC 200006 / CBS 805.95 / DAOM BR144)</name>
    <name type="common">Pythium ultimum</name>
    <dbReference type="NCBI Taxonomy" id="431595"/>
    <lineage>
        <taxon>Eukaryota</taxon>
        <taxon>Sar</taxon>
        <taxon>Stramenopiles</taxon>
        <taxon>Oomycota</taxon>
        <taxon>Peronosporomycetes</taxon>
        <taxon>Pythiales</taxon>
        <taxon>Pythiaceae</taxon>
        <taxon>Globisporangium</taxon>
    </lineage>
</organism>
<reference evidence="2" key="1">
    <citation type="journal article" date="2010" name="Genome Biol.">
        <title>Genome sequence of the necrotrophic plant pathogen Pythium ultimum reveals original pathogenicity mechanisms and effector repertoire.</title>
        <authorList>
            <person name="Levesque C.A."/>
            <person name="Brouwer H."/>
            <person name="Cano L."/>
            <person name="Hamilton J.P."/>
            <person name="Holt C."/>
            <person name="Huitema E."/>
            <person name="Raffaele S."/>
            <person name="Robideau G.P."/>
            <person name="Thines M."/>
            <person name="Win J."/>
            <person name="Zerillo M.M."/>
            <person name="Beakes G.W."/>
            <person name="Boore J.L."/>
            <person name="Busam D."/>
            <person name="Dumas B."/>
            <person name="Ferriera S."/>
            <person name="Fuerstenberg S.I."/>
            <person name="Gachon C.M."/>
            <person name="Gaulin E."/>
            <person name="Govers F."/>
            <person name="Grenville-Briggs L."/>
            <person name="Horner N."/>
            <person name="Hostetler J."/>
            <person name="Jiang R.H."/>
            <person name="Johnson J."/>
            <person name="Krajaejun T."/>
            <person name="Lin H."/>
            <person name="Meijer H.J."/>
            <person name="Moore B."/>
            <person name="Morris P."/>
            <person name="Phuntmart V."/>
            <person name="Puiu D."/>
            <person name="Shetty J."/>
            <person name="Stajich J.E."/>
            <person name="Tripathy S."/>
            <person name="Wawra S."/>
            <person name="van West P."/>
            <person name="Whitty B.R."/>
            <person name="Coutinho P.M."/>
            <person name="Henrissat B."/>
            <person name="Martin F."/>
            <person name="Thomas P.D."/>
            <person name="Tyler B.M."/>
            <person name="De Vries R.P."/>
            <person name="Kamoun S."/>
            <person name="Yandell M."/>
            <person name="Tisserat N."/>
            <person name="Buell C.R."/>
        </authorList>
    </citation>
    <scope>NUCLEOTIDE SEQUENCE</scope>
    <source>
        <strain evidence="2">DAOM:BR144</strain>
    </source>
</reference>
<dbReference type="EMBL" id="GL376618">
    <property type="status" value="NOT_ANNOTATED_CDS"/>
    <property type="molecule type" value="Genomic_DNA"/>
</dbReference>
<dbReference type="VEuPathDB" id="FungiDB:PYU1_G014575"/>
<dbReference type="HOGENOM" id="CLU_1725987_0_0_1"/>
<reference evidence="1" key="3">
    <citation type="submission" date="2015-02" db="UniProtKB">
        <authorList>
            <consortium name="EnsemblProtists"/>
        </authorList>
    </citation>
    <scope>IDENTIFICATION</scope>
    <source>
        <strain evidence="1">DAOM BR144</strain>
    </source>
</reference>
<dbReference type="InParanoid" id="K3XBK7"/>